<evidence type="ECO:0008006" key="5">
    <source>
        <dbReference type="Google" id="ProtNLM"/>
    </source>
</evidence>
<keyword evidence="4" id="KW-1185">Reference proteome</keyword>
<feature type="coiled-coil region" evidence="1">
    <location>
        <begin position="841"/>
        <end position="868"/>
    </location>
</feature>
<feature type="coiled-coil region" evidence="1">
    <location>
        <begin position="286"/>
        <end position="313"/>
    </location>
</feature>
<dbReference type="RefSeq" id="WP_184871808.1">
    <property type="nucleotide sequence ID" value="NZ_JACHEF010000001.1"/>
</dbReference>
<reference evidence="3 4" key="1">
    <citation type="submission" date="2020-08" db="EMBL/GenBank/DDBJ databases">
        <title>Genomic Encyclopedia of Type Strains, Phase IV (KMG-IV): sequencing the most valuable type-strain genomes for metagenomic binning, comparative biology and taxonomic classification.</title>
        <authorList>
            <person name="Goeker M."/>
        </authorList>
    </citation>
    <scope>NUCLEOTIDE SEQUENCE [LARGE SCALE GENOMIC DNA]</scope>
    <source>
        <strain evidence="3 4">DSM 100039</strain>
    </source>
</reference>
<name>A0A841PJW9_9HYPH</name>
<feature type="signal peptide" evidence="2">
    <location>
        <begin position="1"/>
        <end position="24"/>
    </location>
</feature>
<organism evidence="3 4">
    <name type="scientific">Mesorhizobium sangaii</name>
    <dbReference type="NCBI Taxonomy" id="505389"/>
    <lineage>
        <taxon>Bacteria</taxon>
        <taxon>Pseudomonadati</taxon>
        <taxon>Pseudomonadota</taxon>
        <taxon>Alphaproteobacteria</taxon>
        <taxon>Hyphomicrobiales</taxon>
        <taxon>Phyllobacteriaceae</taxon>
        <taxon>Mesorhizobium</taxon>
    </lineage>
</organism>
<dbReference type="Proteomes" id="UP000556329">
    <property type="component" value="Unassembled WGS sequence"/>
</dbReference>
<evidence type="ECO:0000256" key="1">
    <source>
        <dbReference type="SAM" id="Coils"/>
    </source>
</evidence>
<evidence type="ECO:0000313" key="3">
    <source>
        <dbReference type="EMBL" id="MBB6408795.1"/>
    </source>
</evidence>
<dbReference type="EMBL" id="JACHEF010000001">
    <property type="protein sequence ID" value="MBB6408795.1"/>
    <property type="molecule type" value="Genomic_DNA"/>
</dbReference>
<feature type="chain" id="PRO_5032947306" description="Chromosome partition protein Smc" evidence="2">
    <location>
        <begin position="25"/>
        <end position="1282"/>
    </location>
</feature>
<sequence>MRRFFLLCGLVVSIVFGAAGMARGQDCMALDVDAAAGHAGELTTLLKIANFRADVKYMGEVATELEQFLTTCGDEATGRLAIVCDFDCHLQLGRYRLFLAADMPFLSSASGVSRNDTPVSPQAAQEFGRQGIEIVDRGLRILARQQGGDQGTAAGADASYRTFVRQLTALSSLKIQLLMNTGDVWYQTVSEARVKALDFLVNDTLGAVGGAGLDSQPNLSKAYTNYEAAMWVLVETQMDIPGESTYDDLRADLLLQQSDLDARMDSVRKGFLFLNIDPMQFTTIPFEELQQALTESEQRLTEVERNVEALVERWYANKEGEATRALDEERTIRSQEVNLIAHKIGKLEHEAQTFATTVQQEINAVDAEKDTFGYRQQIRSLEIELGTKIAEFENQRRQINDRQELDLIVLSKEAEVERRNELRWLLNWEMTQMNLDLQISSLESQITEYARQTERNANQLEQAVRQRQILQTQIANNQGAIARANDTITELQLRQTDLYQRRRAVDREQLCGIENQLALIGDTADHPFTPLLAGEQACQTVTPAFTRNQYVAQMCGPDGQSGLRAQLLNSQTQAKAFLMKCVIGSADFADVEPLIADQQMITSNIPLPQELANVDCGSFSQTETDFAKKLYEAERDLYAKRKADLEEARDQVDGQLSEVIAWFVAFNGTTQAAQVILTSVQGAYSIGAAVPEIITCACGLGSGVATVVDVAKPIRAALEAAQSILSTIITTGQITQANINEINALKQRLTQLRQAIGQLDLDKALKARALIDTHFQLAGRLAQGAEEIKELTLQGSMAAVDCQSQDLSIDEQVARLKSDHERILAGLDLQARENDMLSFQITDQQRTIDRLTNEIAILNLELDKLSLSEAQLNQDNARVAELVAATNGRIDRVRAAQTTVTGLAEESNASTNLINELRDRQKDKMLALNDAELAFVEQRITQSRGNTEELVAGLNQAKDLGLKSRALQDSILKFQSNVQAEVTKQQEDMTKLVTQIDDPATRKNLFIATQDTIADLMKGIPEYLVTKRRVLETANRLMHLMRRRFEVVQAFTGDAATVPVVYVRNATQLQAMIDDIVAKRFFDERQINIDVAQIVVPANSGFARKLALDENVEFEVSPFASTDALMKANGYFALWAPNKFRERKNLTLIDVFAGTDYQCTGAQWNRFALQHRGSGFVFKPLTKGSSEVRADISVGPERVALQTFFNQADSGDEINRIIRYWVQDRYQARKFPRAPGPSNDTSLILPYLGAPLIGSYRLSLQPSDCPFDGAVFTLYFIFASAP</sequence>
<evidence type="ECO:0000256" key="2">
    <source>
        <dbReference type="SAM" id="SignalP"/>
    </source>
</evidence>
<gene>
    <name evidence="3" type="ORF">HNQ71_001439</name>
</gene>
<keyword evidence="2" id="KW-0732">Signal</keyword>
<comment type="caution">
    <text evidence="3">The sequence shown here is derived from an EMBL/GenBank/DDBJ whole genome shotgun (WGS) entry which is preliminary data.</text>
</comment>
<evidence type="ECO:0000313" key="4">
    <source>
        <dbReference type="Proteomes" id="UP000556329"/>
    </source>
</evidence>
<proteinExistence type="predicted"/>
<keyword evidence="1" id="KW-0175">Coiled coil</keyword>
<protein>
    <recommendedName>
        <fullName evidence="5">Chromosome partition protein Smc</fullName>
    </recommendedName>
</protein>
<accession>A0A841PJW9</accession>